<gene>
    <name evidence="2" type="ORF">GOP47_0007166</name>
</gene>
<comment type="caution">
    <text evidence="2">The sequence shown here is derived from an EMBL/GenBank/DDBJ whole genome shotgun (WGS) entry which is preliminary data.</text>
</comment>
<dbReference type="GO" id="GO:0005874">
    <property type="term" value="C:microtubule"/>
    <property type="evidence" value="ECO:0007669"/>
    <property type="project" value="InterPro"/>
</dbReference>
<name>A0A9D4V103_ADICA</name>
<proteinExistence type="predicted"/>
<dbReference type="OrthoDB" id="1684416at2759"/>
<dbReference type="Proteomes" id="UP000886520">
    <property type="component" value="Chromosome 7"/>
</dbReference>
<dbReference type="GO" id="GO:0005819">
    <property type="term" value="C:spindle"/>
    <property type="evidence" value="ECO:0007669"/>
    <property type="project" value="InterPro"/>
</dbReference>
<evidence type="ECO:0000313" key="2">
    <source>
        <dbReference type="EMBL" id="KAI5077342.1"/>
    </source>
</evidence>
<sequence>METGTEFRKAPTLQFHIDLKYEFCAPRFFDFSVGETEEEAAAAERWFTGAVGHPPSPLVGKVKSVQELSTGCSLEEYIEVQKLVARVTPELSKMMDVNSENVGDAAVKAGEGTRVLSKESDLSLKEICATFGLSDEPSTTDEPCTPKEQFPERFVELQSIKAPTNTGRNIPSKYNRPELHKEATIRNIHTLAPSQLPAAKRCLTGPQKVDETHAAKKQKLEEGRSCQMLNRKTPQVAPTLTISQQFRLNAERHACKRQKLEGGRFGHPMHTKTPRAASSLTVPQGFNFHTEKRANIYKETGQCEQAQSSGLPYIPIAEMVQRFQMNLLGEFKWQDRSTVSRKRSLRLTNPKEPILGTSMRARPSSVKSFVEQEEEMLANIPKFRARPLNRRILQGPTLPPPTRSIPQLPEFQEFNLKTMERALMHQHVVPSMGALGGIDSRDRLCLPDIARPMRMKSTRELEQELAMLPKFKARPLDKRIFSSRGDVGVYTVLKRQATKPKEFQFATDLRAEQHDAMMKEQRNQEFDENQSLQQNGKEFEYSSRQWPAVAHIGPLFPERRRKPLGEIQQQFVLEQGVQRPKAEKHVPFSFSHERSALQPHQLVDFSLQSRSVKDFTQHLVPGKALERQVEKTNFPMYFMR</sequence>
<accession>A0A9D4V103</accession>
<dbReference type="EMBL" id="JABFUD020000007">
    <property type="protein sequence ID" value="KAI5077342.1"/>
    <property type="molecule type" value="Genomic_DNA"/>
</dbReference>
<dbReference type="GO" id="GO:0060236">
    <property type="term" value="P:regulation of mitotic spindle organization"/>
    <property type="evidence" value="ECO:0007669"/>
    <property type="project" value="InterPro"/>
</dbReference>
<feature type="domain" description="TPX2 central" evidence="1">
    <location>
        <begin position="345"/>
        <end position="505"/>
    </location>
</feature>
<keyword evidence="3" id="KW-1185">Reference proteome</keyword>
<dbReference type="Pfam" id="PF12214">
    <property type="entry name" value="TPX2_importin"/>
    <property type="match status" value="1"/>
</dbReference>
<evidence type="ECO:0000259" key="1">
    <source>
        <dbReference type="Pfam" id="PF12214"/>
    </source>
</evidence>
<dbReference type="InterPro" id="IPR027330">
    <property type="entry name" value="TPX2_central_dom"/>
</dbReference>
<evidence type="ECO:0000313" key="3">
    <source>
        <dbReference type="Proteomes" id="UP000886520"/>
    </source>
</evidence>
<dbReference type="PANTHER" id="PTHR14326:SF44">
    <property type="entry name" value="TARGETING PROTEIN FOR XKLP2"/>
    <property type="match status" value="1"/>
</dbReference>
<reference evidence="2" key="1">
    <citation type="submission" date="2021-01" db="EMBL/GenBank/DDBJ databases">
        <title>Adiantum capillus-veneris genome.</title>
        <authorList>
            <person name="Fang Y."/>
            <person name="Liao Q."/>
        </authorList>
    </citation>
    <scope>NUCLEOTIDE SEQUENCE</scope>
    <source>
        <strain evidence="2">H3</strain>
        <tissue evidence="2">Leaf</tissue>
    </source>
</reference>
<dbReference type="PANTHER" id="PTHR14326">
    <property type="entry name" value="TARGETING PROTEIN FOR XKLP2"/>
    <property type="match status" value="1"/>
</dbReference>
<dbReference type="AlphaFoldDB" id="A0A9D4V103"/>
<protein>
    <recommendedName>
        <fullName evidence="1">TPX2 central domain-containing protein</fullName>
    </recommendedName>
</protein>
<organism evidence="2 3">
    <name type="scientific">Adiantum capillus-veneris</name>
    <name type="common">Maidenhair fern</name>
    <dbReference type="NCBI Taxonomy" id="13818"/>
    <lineage>
        <taxon>Eukaryota</taxon>
        <taxon>Viridiplantae</taxon>
        <taxon>Streptophyta</taxon>
        <taxon>Embryophyta</taxon>
        <taxon>Tracheophyta</taxon>
        <taxon>Polypodiopsida</taxon>
        <taxon>Polypodiidae</taxon>
        <taxon>Polypodiales</taxon>
        <taxon>Pteridineae</taxon>
        <taxon>Pteridaceae</taxon>
        <taxon>Vittarioideae</taxon>
        <taxon>Adiantum</taxon>
    </lineage>
</organism>
<dbReference type="InterPro" id="IPR009675">
    <property type="entry name" value="TPX2_fam"/>
</dbReference>